<reference evidence="2" key="1">
    <citation type="journal article" date="2014" name="Int. J. Syst. Evol. Microbiol.">
        <title>Complete genome sequence of Corynebacterium casei LMG S-19264T (=DSM 44701T), isolated from a smear-ripened cheese.</title>
        <authorList>
            <consortium name="US DOE Joint Genome Institute (JGI-PGF)"/>
            <person name="Walter F."/>
            <person name="Albersmeier A."/>
            <person name="Kalinowski J."/>
            <person name="Ruckert C."/>
        </authorList>
    </citation>
    <scope>NUCLEOTIDE SEQUENCE</scope>
    <source>
        <strain evidence="2">JCM 3346</strain>
    </source>
</reference>
<evidence type="ECO:0000313" key="2">
    <source>
        <dbReference type="EMBL" id="GGR38419.1"/>
    </source>
</evidence>
<sequence>MAWVSAVTACIRVGSTASVGGVGPASVVVLLGESAAVPMCVLSMASASLNRRPTARNFYA</sequence>
<dbReference type="Proteomes" id="UP000610303">
    <property type="component" value="Unassembled WGS sequence"/>
</dbReference>
<dbReference type="EMBL" id="BMRJ01000008">
    <property type="protein sequence ID" value="GGR38419.1"/>
    <property type="molecule type" value="Genomic_DNA"/>
</dbReference>
<proteinExistence type="predicted"/>
<accession>A0A918KX32</accession>
<comment type="caution">
    <text evidence="2">The sequence shown here is derived from an EMBL/GenBank/DDBJ whole genome shotgun (WGS) entry which is preliminary data.</text>
</comment>
<feature type="transmembrane region" description="Helical" evidence="1">
    <location>
        <begin position="26"/>
        <end position="49"/>
    </location>
</feature>
<evidence type="ECO:0000313" key="3">
    <source>
        <dbReference type="Proteomes" id="UP000610303"/>
    </source>
</evidence>
<keyword evidence="1" id="KW-0472">Membrane</keyword>
<organism evidence="2 3">
    <name type="scientific">Agromyces mediolanus</name>
    <name type="common">Corynebacterium mediolanum</name>
    <dbReference type="NCBI Taxonomy" id="41986"/>
    <lineage>
        <taxon>Bacteria</taxon>
        <taxon>Bacillati</taxon>
        <taxon>Actinomycetota</taxon>
        <taxon>Actinomycetes</taxon>
        <taxon>Micrococcales</taxon>
        <taxon>Microbacteriaceae</taxon>
        <taxon>Agromyces</taxon>
    </lineage>
</organism>
<name>A0A918KX32_AGRME</name>
<gene>
    <name evidence="2" type="ORF">GCM10010196_35450</name>
</gene>
<reference evidence="2" key="2">
    <citation type="submission" date="2020-09" db="EMBL/GenBank/DDBJ databases">
        <authorList>
            <person name="Sun Q."/>
            <person name="Ohkuma M."/>
        </authorList>
    </citation>
    <scope>NUCLEOTIDE SEQUENCE</scope>
    <source>
        <strain evidence="2">JCM 3346</strain>
    </source>
</reference>
<keyword evidence="3" id="KW-1185">Reference proteome</keyword>
<keyword evidence="1" id="KW-1133">Transmembrane helix</keyword>
<dbReference type="AlphaFoldDB" id="A0A918KX32"/>
<keyword evidence="1" id="KW-0812">Transmembrane</keyword>
<protein>
    <submittedName>
        <fullName evidence="2">Uncharacterized protein</fullName>
    </submittedName>
</protein>
<evidence type="ECO:0000256" key="1">
    <source>
        <dbReference type="SAM" id="Phobius"/>
    </source>
</evidence>